<evidence type="ECO:0000313" key="4">
    <source>
        <dbReference type="EMBL" id="PVV05319.1"/>
    </source>
</evidence>
<dbReference type="GO" id="GO:0005546">
    <property type="term" value="F:phosphatidylinositol-4,5-bisphosphate binding"/>
    <property type="evidence" value="ECO:0007669"/>
    <property type="project" value="TreeGrafter"/>
</dbReference>
<dbReference type="Gene3D" id="1.25.40.90">
    <property type="match status" value="1"/>
</dbReference>
<dbReference type="GO" id="GO:0000149">
    <property type="term" value="F:SNARE binding"/>
    <property type="evidence" value="ECO:0007669"/>
    <property type="project" value="TreeGrafter"/>
</dbReference>
<dbReference type="InterPro" id="IPR014712">
    <property type="entry name" value="ANTH_dom_sf"/>
</dbReference>
<feature type="domain" description="ENTH" evidence="3">
    <location>
        <begin position="1"/>
        <end position="124"/>
    </location>
</feature>
<dbReference type="GO" id="GO:0006900">
    <property type="term" value="P:vesicle budding from membrane"/>
    <property type="evidence" value="ECO:0007669"/>
    <property type="project" value="TreeGrafter"/>
</dbReference>
<feature type="coiled-coil region" evidence="1">
    <location>
        <begin position="258"/>
        <end position="285"/>
    </location>
</feature>
<dbReference type="InterPro" id="IPR008942">
    <property type="entry name" value="ENTH_VHS"/>
</dbReference>
<evidence type="ECO:0000313" key="5">
    <source>
        <dbReference type="Proteomes" id="UP000245609"/>
    </source>
</evidence>
<dbReference type="PANTHER" id="PTHR22951">
    <property type="entry name" value="CLATHRIN ASSEMBLY PROTEIN"/>
    <property type="match status" value="1"/>
</dbReference>
<dbReference type="STRING" id="133381.A0A2T9ZL56"/>
<dbReference type="Proteomes" id="UP000245609">
    <property type="component" value="Unassembled WGS sequence"/>
</dbReference>
<dbReference type="Gene3D" id="1.20.58.150">
    <property type="entry name" value="ANTH domain"/>
    <property type="match status" value="1"/>
</dbReference>
<dbReference type="InterPro" id="IPR011417">
    <property type="entry name" value="ANTH_dom"/>
</dbReference>
<dbReference type="EMBL" id="MBFS01000016">
    <property type="protein sequence ID" value="PVV05319.1"/>
    <property type="molecule type" value="Genomic_DNA"/>
</dbReference>
<dbReference type="GO" id="GO:0005905">
    <property type="term" value="C:clathrin-coated pit"/>
    <property type="evidence" value="ECO:0007669"/>
    <property type="project" value="TreeGrafter"/>
</dbReference>
<feature type="region of interest" description="Disordered" evidence="2">
    <location>
        <begin position="287"/>
        <end position="362"/>
    </location>
</feature>
<dbReference type="OrthoDB" id="44015at2759"/>
<sequence length="724" mass="80458">METAILKGTRKDLGHPKLKHVQALISMSWSGMSVSEFFLIMVERFRTSNWVVALKGLMIVHILMQQGNFEAMYDFINSQPEVLDLSKFRDRSGSRAIEQSKNVRFYAAYLRDKALAFRAVGIDFLSSSRPKSSQIYSKTVTDIKSLHLELSTVQKQLHSLLKFQFEPGSLDNDCTFSAFKYTLADCLKLFQIMNEGEIKTLKLFFDMEEVDMRRALDLYKRYIRLTERTSDFLLVARKFELILNITIPELLHAPLTLVNTLQEHLSLSENERKEAASEINEYRKITTKTAQVQSSRKHSTKNSNSNSSSSNPYNMKNRPLLRLKPELLPRNSTINTSNKNTNQPSSTENNNKSSTTQGGLEKKASVDDLIDFFANIDENINTPGNSLQLQNQQSLNQYSMNAQQFNFALNSLQNSNTEPQSYSFQQYQDIISSLPPPSTSNPFPPPLETQSSQISQLGGYSFGPSSQIQHLAQQPISQNIVTAAPSFASNNTLNAFSNMNQTPNNPFAAPNTEVRSMSLAPQTTTLSTMGTNQAPFSSSPFPLNQPSNTTLNSNSTFGNSMPFSTGIPSNPQSVEMGLVSTNSSQGIFNNAIEKNPFRNTMVAPFTGTVAANPINSSLFGDSAIKNTNFAVPDQNTNLFGNVGQTPLSNQNQNQNIISGMNSTQFSSLGNNYNFNNQQPQTQSHIQQGQFFISQGQGANNMSMNHNGPVPANENFANFNSVFGV</sequence>
<dbReference type="PROSITE" id="PS50942">
    <property type="entry name" value="ENTH"/>
    <property type="match status" value="1"/>
</dbReference>
<dbReference type="GO" id="GO:0030136">
    <property type="term" value="C:clathrin-coated vesicle"/>
    <property type="evidence" value="ECO:0007669"/>
    <property type="project" value="InterPro"/>
</dbReference>
<dbReference type="GO" id="GO:0048268">
    <property type="term" value="P:clathrin coat assembly"/>
    <property type="evidence" value="ECO:0007669"/>
    <property type="project" value="InterPro"/>
</dbReference>
<accession>A0A2T9ZL56</accession>
<dbReference type="PANTHER" id="PTHR22951:SF5">
    <property type="entry name" value="PHOSPHATIDYLINOSITOL-BINDING CLATHRIN ASSEMBLY PROTEIN LAP"/>
    <property type="match status" value="1"/>
</dbReference>
<dbReference type="AlphaFoldDB" id="A0A2T9ZL56"/>
<dbReference type="InterPro" id="IPR045192">
    <property type="entry name" value="AP180-like"/>
</dbReference>
<protein>
    <recommendedName>
        <fullName evidence="3">ENTH domain-containing protein</fullName>
    </recommendedName>
</protein>
<name>A0A2T9ZL56_9FUNG</name>
<dbReference type="Pfam" id="PF07651">
    <property type="entry name" value="ANTH"/>
    <property type="match status" value="1"/>
</dbReference>
<dbReference type="SMART" id="SM00273">
    <property type="entry name" value="ENTH"/>
    <property type="match status" value="1"/>
</dbReference>
<comment type="caution">
    <text evidence="4">The sequence shown here is derived from an EMBL/GenBank/DDBJ whole genome shotgun (WGS) entry which is preliminary data.</text>
</comment>
<proteinExistence type="predicted"/>
<dbReference type="GO" id="GO:0072583">
    <property type="term" value="P:clathrin-dependent endocytosis"/>
    <property type="evidence" value="ECO:0007669"/>
    <property type="project" value="InterPro"/>
</dbReference>
<feature type="compositionally biased region" description="Low complexity" evidence="2">
    <location>
        <begin position="301"/>
        <end position="356"/>
    </location>
</feature>
<gene>
    <name evidence="4" type="ORF">BB560_000167</name>
</gene>
<keyword evidence="1" id="KW-0175">Coiled coil</keyword>
<dbReference type="SUPFAM" id="SSF48464">
    <property type="entry name" value="ENTH/VHS domain"/>
    <property type="match status" value="1"/>
</dbReference>
<dbReference type="SUPFAM" id="SSF89009">
    <property type="entry name" value="GAT-like domain"/>
    <property type="match status" value="1"/>
</dbReference>
<evidence type="ECO:0000259" key="3">
    <source>
        <dbReference type="PROSITE" id="PS50942"/>
    </source>
</evidence>
<reference evidence="4 5" key="1">
    <citation type="journal article" date="2018" name="MBio">
        <title>Comparative Genomics Reveals the Core Gene Toolbox for the Fungus-Insect Symbiosis.</title>
        <authorList>
            <person name="Wang Y."/>
            <person name="Stata M."/>
            <person name="Wang W."/>
            <person name="Stajich J.E."/>
            <person name="White M.M."/>
            <person name="Moncalvo J.M."/>
        </authorList>
    </citation>
    <scope>NUCLEOTIDE SEQUENCE [LARGE SCALE GENOMIC DNA]</scope>
    <source>
        <strain evidence="4 5">SC-DP-2</strain>
    </source>
</reference>
<evidence type="ECO:0000256" key="1">
    <source>
        <dbReference type="SAM" id="Coils"/>
    </source>
</evidence>
<evidence type="ECO:0000256" key="2">
    <source>
        <dbReference type="SAM" id="MobiDB-lite"/>
    </source>
</evidence>
<keyword evidence="5" id="KW-1185">Reference proteome</keyword>
<dbReference type="GO" id="GO:0032050">
    <property type="term" value="F:clathrin heavy chain binding"/>
    <property type="evidence" value="ECO:0007669"/>
    <property type="project" value="TreeGrafter"/>
</dbReference>
<dbReference type="InterPro" id="IPR013809">
    <property type="entry name" value="ENTH"/>
</dbReference>
<dbReference type="GO" id="GO:0005545">
    <property type="term" value="F:1-phosphatidylinositol binding"/>
    <property type="evidence" value="ECO:0007669"/>
    <property type="project" value="InterPro"/>
</dbReference>
<organism evidence="4 5">
    <name type="scientific">Smittium megazygosporum</name>
    <dbReference type="NCBI Taxonomy" id="133381"/>
    <lineage>
        <taxon>Eukaryota</taxon>
        <taxon>Fungi</taxon>
        <taxon>Fungi incertae sedis</taxon>
        <taxon>Zoopagomycota</taxon>
        <taxon>Kickxellomycotina</taxon>
        <taxon>Harpellomycetes</taxon>
        <taxon>Harpellales</taxon>
        <taxon>Legeriomycetaceae</taxon>
        <taxon>Smittium</taxon>
    </lineage>
</organism>